<dbReference type="RefSeq" id="WP_101815191.1">
    <property type="nucleotide sequence ID" value="NZ_PJZF01000003.1"/>
</dbReference>
<dbReference type="EMBL" id="PJZF01000003">
    <property type="protein sequence ID" value="PLR40778.1"/>
    <property type="molecule type" value="Genomic_DNA"/>
</dbReference>
<comment type="caution">
    <text evidence="2">The sequence shown here is derived from an EMBL/GenBank/DDBJ whole genome shotgun (WGS) entry which is preliminary data.</text>
</comment>
<keyword evidence="2" id="KW-0808">Transferase</keyword>
<keyword evidence="3" id="KW-1185">Reference proteome</keyword>
<dbReference type="AlphaFoldDB" id="A0A2N5EE25"/>
<dbReference type="InterPro" id="IPR016181">
    <property type="entry name" value="Acyl_CoA_acyltransferase"/>
</dbReference>
<dbReference type="GO" id="GO:0016747">
    <property type="term" value="F:acyltransferase activity, transferring groups other than amino-acyl groups"/>
    <property type="evidence" value="ECO:0007669"/>
    <property type="project" value="InterPro"/>
</dbReference>
<reference evidence="2 3" key="1">
    <citation type="submission" date="2017-12" db="EMBL/GenBank/DDBJ databases">
        <title>Characterization of six clinical isolates of Enterochimera gen. nov., a novel genus of the Yersiniaciae family and the three species Enterochimera arupensis sp. nov., Enterochimera coloradensis sp. nov, and Enterochimera californica sp. nov.</title>
        <authorList>
            <person name="Rossi A."/>
            <person name="Fisher M."/>
        </authorList>
    </citation>
    <scope>NUCLEOTIDE SEQUENCE [LARGE SCALE GENOMIC DNA]</scope>
    <source>
        <strain evidence="3">2015-Iso6</strain>
    </source>
</reference>
<dbReference type="PANTHER" id="PTHR43233:SF1">
    <property type="entry name" value="FAMILY N-ACETYLTRANSFERASE, PUTATIVE (AFU_ORTHOLOGUE AFUA_6G03350)-RELATED"/>
    <property type="match status" value="1"/>
</dbReference>
<sequence>MDTPIEWKKDRYRISTDPAQLDIAAIHAFLTRSTWAAGIDRDTVQRSVAHSLNFGLYQGETQVGFARLVTDFATFGYLCDVYVLEAHQQAGLGRWLMECCQAHPLWQRLRRVMLVTSTAPWLYEKLGYTPVNRENFVWQQVQPDIYTATR</sequence>
<dbReference type="Gene3D" id="3.40.630.30">
    <property type="match status" value="1"/>
</dbReference>
<dbReference type="CDD" id="cd04301">
    <property type="entry name" value="NAT_SF"/>
    <property type="match status" value="1"/>
</dbReference>
<dbReference type="InterPro" id="IPR053144">
    <property type="entry name" value="Acetyltransferase_Butenolide"/>
</dbReference>
<accession>A0A2N5EE25</accession>
<evidence type="ECO:0000313" key="2">
    <source>
        <dbReference type="EMBL" id="PLR40778.1"/>
    </source>
</evidence>
<protein>
    <submittedName>
        <fullName evidence="2">N-acetyltransferase</fullName>
    </submittedName>
</protein>
<dbReference type="InterPro" id="IPR000182">
    <property type="entry name" value="GNAT_dom"/>
</dbReference>
<gene>
    <name evidence="2" type="ORF">CYR55_05725</name>
</gene>
<evidence type="ECO:0000313" key="3">
    <source>
        <dbReference type="Proteomes" id="UP000234240"/>
    </source>
</evidence>
<name>A0A2N5EE25_9GAMM</name>
<dbReference type="PROSITE" id="PS51186">
    <property type="entry name" value="GNAT"/>
    <property type="match status" value="1"/>
</dbReference>
<dbReference type="PANTHER" id="PTHR43233">
    <property type="entry name" value="FAMILY N-ACETYLTRANSFERASE, PUTATIVE (AFU_ORTHOLOGUE AFUA_6G03350)-RELATED"/>
    <property type="match status" value="1"/>
</dbReference>
<evidence type="ECO:0000259" key="1">
    <source>
        <dbReference type="PROSITE" id="PS51186"/>
    </source>
</evidence>
<organism evidence="2 3">
    <name type="scientific">Chimaeribacter californicus</name>
    <dbReference type="NCBI Taxonomy" id="2060067"/>
    <lineage>
        <taxon>Bacteria</taxon>
        <taxon>Pseudomonadati</taxon>
        <taxon>Pseudomonadota</taxon>
        <taxon>Gammaproteobacteria</taxon>
        <taxon>Enterobacterales</taxon>
        <taxon>Yersiniaceae</taxon>
        <taxon>Chimaeribacter</taxon>
    </lineage>
</organism>
<dbReference type="Pfam" id="PF13508">
    <property type="entry name" value="Acetyltransf_7"/>
    <property type="match status" value="1"/>
</dbReference>
<proteinExistence type="predicted"/>
<dbReference type="SUPFAM" id="SSF55729">
    <property type="entry name" value="Acyl-CoA N-acyltransferases (Nat)"/>
    <property type="match status" value="1"/>
</dbReference>
<feature type="domain" description="N-acetyltransferase" evidence="1">
    <location>
        <begin position="12"/>
        <end position="150"/>
    </location>
</feature>
<dbReference type="Proteomes" id="UP000234240">
    <property type="component" value="Unassembled WGS sequence"/>
</dbReference>
<dbReference type="OrthoDB" id="3216107at2"/>